<dbReference type="Pfam" id="PF01809">
    <property type="entry name" value="YidD"/>
    <property type="match status" value="1"/>
</dbReference>
<sequence length="96" mass="10658">MNAVCGHNHGLSRATDPEHRPSFPARLTARGVRGYQWLFAGRVSPCRYVPTCSSYALEALEVHGFVRGSWLSIRRLGRCHPWGGSGWDPVPDRKAA</sequence>
<name>A0A6J6AP66_9ZZZZ</name>
<accession>A0A6J6AP66</accession>
<organism evidence="2">
    <name type="scientific">freshwater metagenome</name>
    <dbReference type="NCBI Taxonomy" id="449393"/>
    <lineage>
        <taxon>unclassified sequences</taxon>
        <taxon>metagenomes</taxon>
        <taxon>ecological metagenomes</taxon>
    </lineage>
</organism>
<dbReference type="HAMAP" id="MF_00386">
    <property type="entry name" value="UPF0161_YidD"/>
    <property type="match status" value="1"/>
</dbReference>
<protein>
    <submittedName>
        <fullName evidence="2">Unannotated protein</fullName>
    </submittedName>
</protein>
<dbReference type="SMART" id="SM01234">
    <property type="entry name" value="Haemolytic"/>
    <property type="match status" value="1"/>
</dbReference>
<dbReference type="InterPro" id="IPR002696">
    <property type="entry name" value="Membr_insert_effic_factor_YidD"/>
</dbReference>
<dbReference type="PANTHER" id="PTHR33383">
    <property type="entry name" value="MEMBRANE PROTEIN INSERTION EFFICIENCY FACTOR-RELATED"/>
    <property type="match status" value="1"/>
</dbReference>
<dbReference type="AlphaFoldDB" id="A0A6J6AP66"/>
<dbReference type="NCBIfam" id="TIGR00278">
    <property type="entry name" value="membrane protein insertion efficiency factor YidD"/>
    <property type="match status" value="1"/>
</dbReference>
<evidence type="ECO:0000256" key="1">
    <source>
        <dbReference type="SAM" id="MobiDB-lite"/>
    </source>
</evidence>
<reference evidence="2" key="1">
    <citation type="submission" date="2020-05" db="EMBL/GenBank/DDBJ databases">
        <authorList>
            <person name="Chiriac C."/>
            <person name="Salcher M."/>
            <person name="Ghai R."/>
            <person name="Kavagutti S V."/>
        </authorList>
    </citation>
    <scope>NUCLEOTIDE SEQUENCE</scope>
</reference>
<evidence type="ECO:0000313" key="2">
    <source>
        <dbReference type="EMBL" id="CAB4372148.1"/>
    </source>
</evidence>
<feature type="region of interest" description="Disordered" evidence="1">
    <location>
        <begin position="1"/>
        <end position="22"/>
    </location>
</feature>
<gene>
    <name evidence="2" type="ORF">UFOPK4201_01290</name>
</gene>
<dbReference type="PANTHER" id="PTHR33383:SF1">
    <property type="entry name" value="MEMBRANE PROTEIN INSERTION EFFICIENCY FACTOR-RELATED"/>
    <property type="match status" value="1"/>
</dbReference>
<proteinExistence type="inferred from homology"/>
<dbReference type="EMBL" id="CAEUNJ010000057">
    <property type="protein sequence ID" value="CAB4372148.1"/>
    <property type="molecule type" value="Genomic_DNA"/>
</dbReference>